<dbReference type="Gene3D" id="1.10.1380.10">
    <property type="entry name" value="Neutral endopeptidase , domain2"/>
    <property type="match status" value="1"/>
</dbReference>
<protein>
    <submittedName>
        <fullName evidence="2">Neprilysin-1</fullName>
    </submittedName>
</protein>
<dbReference type="InterPro" id="IPR024079">
    <property type="entry name" value="MetalloPept_cat_dom_sf"/>
</dbReference>
<evidence type="ECO:0000313" key="2">
    <source>
        <dbReference type="EMBL" id="JAD03966.1"/>
    </source>
</evidence>
<reference evidence="2" key="2">
    <citation type="journal article" date="2015" name="Gigascience">
        <title>Reconstructing a comprehensive transcriptome assembly of a white-pupal translocated strain of the pest fruit fly Bactrocera cucurbitae.</title>
        <authorList>
            <person name="Sim S.B."/>
            <person name="Calla B."/>
            <person name="Hall B."/>
            <person name="DeRego T."/>
            <person name="Geib S.M."/>
        </authorList>
    </citation>
    <scope>NUCLEOTIDE SEQUENCE</scope>
</reference>
<reference evidence="2" key="1">
    <citation type="submission" date="2014-11" db="EMBL/GenBank/DDBJ databases">
        <authorList>
            <person name="Geib S."/>
        </authorList>
    </citation>
    <scope>NUCLEOTIDE SEQUENCE</scope>
</reference>
<dbReference type="InterPro" id="IPR042089">
    <property type="entry name" value="Peptidase_M13_dom_2"/>
</dbReference>
<feature type="non-terminal residue" evidence="2">
    <location>
        <position position="1"/>
    </location>
</feature>
<accession>A0A0A1WZ69</accession>
<dbReference type="PROSITE" id="PS51885">
    <property type="entry name" value="NEPRILYSIN"/>
    <property type="match status" value="1"/>
</dbReference>
<gene>
    <name evidence="2" type="primary">nep-1_1</name>
    <name evidence="2" type="ORF">g.57919</name>
</gene>
<proteinExistence type="predicted"/>
<dbReference type="GO" id="GO:0005886">
    <property type="term" value="C:plasma membrane"/>
    <property type="evidence" value="ECO:0007669"/>
    <property type="project" value="TreeGrafter"/>
</dbReference>
<dbReference type="PANTHER" id="PTHR11733:SF222">
    <property type="entry name" value="IP12942P"/>
    <property type="match status" value="1"/>
</dbReference>
<keyword evidence="1" id="KW-0732">Signal</keyword>
<name>A0A0A1WZ69_ZEUCU</name>
<dbReference type="AlphaFoldDB" id="A0A0A1WZ69"/>
<evidence type="ECO:0000256" key="1">
    <source>
        <dbReference type="SAM" id="SignalP"/>
    </source>
</evidence>
<dbReference type="GO" id="GO:0004222">
    <property type="term" value="F:metalloendopeptidase activity"/>
    <property type="evidence" value="ECO:0007669"/>
    <property type="project" value="InterPro"/>
</dbReference>
<dbReference type="PANTHER" id="PTHR11733">
    <property type="entry name" value="ZINC METALLOPROTEASE FAMILY M13 NEPRILYSIN-RELATED"/>
    <property type="match status" value="1"/>
</dbReference>
<dbReference type="GO" id="GO:0006508">
    <property type="term" value="P:proteolysis"/>
    <property type="evidence" value="ECO:0007669"/>
    <property type="project" value="InterPro"/>
</dbReference>
<dbReference type="InterPro" id="IPR000718">
    <property type="entry name" value="Peptidase_M13"/>
</dbReference>
<organism evidence="2">
    <name type="scientific">Zeugodacus cucurbitae</name>
    <name type="common">Melon fruit fly</name>
    <name type="synonym">Bactrocera cucurbitae</name>
    <dbReference type="NCBI Taxonomy" id="28588"/>
    <lineage>
        <taxon>Eukaryota</taxon>
        <taxon>Metazoa</taxon>
        <taxon>Ecdysozoa</taxon>
        <taxon>Arthropoda</taxon>
        <taxon>Hexapoda</taxon>
        <taxon>Insecta</taxon>
        <taxon>Pterygota</taxon>
        <taxon>Neoptera</taxon>
        <taxon>Endopterygota</taxon>
        <taxon>Diptera</taxon>
        <taxon>Brachycera</taxon>
        <taxon>Muscomorpha</taxon>
        <taxon>Tephritoidea</taxon>
        <taxon>Tephritidae</taxon>
        <taxon>Zeugodacus</taxon>
        <taxon>Zeugodacus</taxon>
    </lineage>
</organism>
<sequence>PCVLSVRLAKATRYHRKMNETRPQRFIILLCLFLVQQGGQGHTTEPKVRTGPAVSRLYRQQLTHMLNILDEDADPCEDFFAHACGYYNEVLSDVQQLSADSADEPMTVPPYLYNHEDRMLFFERNKENFGTPPGQLLAALYSSCKKRETLNKLYGRGPLSQWRRMLREVPFLAENARLYKSWPLLRIEWDELLTQHAYLDWLKLAAELAAHGVTSFVRIFFAEGTIFIAPVRARQDVRCESLKSWQAQLLPFRYTGGEQAAQVIASELRAFCRVLIGELPFDPELYTDNGGRNGSYDDSAHNSFSYEKYFKYFHGSLRFSEQDVCTAREIYTDEQRLENIAALIRSTHPSVLFNFVLWQAYVKLSYEDCFLLTEEFEPLLLSEYWNWDVFNTNFSRKVALATYLYHTTRFQEQRRAVLLGEQWDRFLYAKLQRSNFNLPRLLSTYAKTDLDPANLTEIYAIDKFVEGNFYGNLVTLRRRQLRNTFFTAYIDPEDYNHPIYFLRHFLHFTILTLQRPLFHYFATMGFDLWHKSDLLYNSDGYYTSMYCLERQSLLHYEDAPIFQLLGESQVADIFRFYRAFIESLRDYDFWLEGESFAFAEDFVLEHFQLTSKRIMFYAVAQLHCGRNDEWLSILINRSFMNMPQFATAFECEAESPMNPLVKCMINHCD</sequence>
<dbReference type="SUPFAM" id="SSF55486">
    <property type="entry name" value="Metalloproteases ('zincins'), catalytic domain"/>
    <property type="match status" value="1"/>
</dbReference>
<dbReference type="Gene3D" id="3.40.390.10">
    <property type="entry name" value="Collagenase (Catalytic Domain)"/>
    <property type="match status" value="2"/>
</dbReference>
<feature type="chain" id="PRO_5001983056" evidence="1">
    <location>
        <begin position="42"/>
        <end position="669"/>
    </location>
</feature>
<dbReference type="EMBL" id="GBXI01010326">
    <property type="protein sequence ID" value="JAD03966.1"/>
    <property type="molecule type" value="Transcribed_RNA"/>
</dbReference>
<feature type="signal peptide" evidence="1">
    <location>
        <begin position="1"/>
        <end position="41"/>
    </location>
</feature>